<proteinExistence type="predicted"/>
<keyword evidence="1" id="KW-1133">Transmembrane helix</keyword>
<dbReference type="RefSeq" id="WP_181900587.1">
    <property type="nucleotide sequence ID" value="NZ_QFCQ01000040.1"/>
</dbReference>
<evidence type="ECO:0000313" key="2">
    <source>
        <dbReference type="EMBL" id="SIP87841.1"/>
    </source>
</evidence>
<feature type="transmembrane region" description="Helical" evidence="1">
    <location>
        <begin position="35"/>
        <end position="54"/>
    </location>
</feature>
<protein>
    <recommendedName>
        <fullName evidence="4">Apolipoprotein acyltransferase</fullName>
    </recommendedName>
</protein>
<dbReference type="EMBL" id="FTMK01000001">
    <property type="protein sequence ID" value="SIP87841.1"/>
    <property type="molecule type" value="Genomic_DNA"/>
</dbReference>
<sequence length="58" mass="6009">MPCPMIVIAAFILGAAIGWRRAAKAGGSRADKLQYAVAHALALGVLGMFLTIVLSRLG</sequence>
<evidence type="ECO:0000256" key="1">
    <source>
        <dbReference type="SAM" id="Phobius"/>
    </source>
</evidence>
<accession>A0A1N6N716</accession>
<keyword evidence="1" id="KW-0472">Membrane</keyword>
<organism evidence="2 3">
    <name type="scientific">Paracoccus thiocyanatus</name>
    <dbReference type="NCBI Taxonomy" id="34006"/>
    <lineage>
        <taxon>Bacteria</taxon>
        <taxon>Pseudomonadati</taxon>
        <taxon>Pseudomonadota</taxon>
        <taxon>Alphaproteobacteria</taxon>
        <taxon>Rhodobacterales</taxon>
        <taxon>Paracoccaceae</taxon>
        <taxon>Paracoccus</taxon>
    </lineage>
</organism>
<evidence type="ECO:0000313" key="3">
    <source>
        <dbReference type="Proteomes" id="UP000323956"/>
    </source>
</evidence>
<name>A0A1N6N716_9RHOB</name>
<keyword evidence="1" id="KW-0812">Transmembrane</keyword>
<gene>
    <name evidence="2" type="ORF">SAMN05421641_101150</name>
</gene>
<dbReference type="Proteomes" id="UP000323956">
    <property type="component" value="Unassembled WGS sequence"/>
</dbReference>
<reference evidence="2 3" key="1">
    <citation type="submission" date="2017-01" db="EMBL/GenBank/DDBJ databases">
        <authorList>
            <person name="Varghese N."/>
            <person name="Submissions S."/>
        </authorList>
    </citation>
    <scope>NUCLEOTIDE SEQUENCE [LARGE SCALE GENOMIC DNA]</scope>
    <source>
        <strain evidence="2 3">ATCC 700171</strain>
    </source>
</reference>
<evidence type="ECO:0008006" key="4">
    <source>
        <dbReference type="Google" id="ProtNLM"/>
    </source>
</evidence>
<dbReference type="AlphaFoldDB" id="A0A1N6N716"/>